<dbReference type="SUPFAM" id="SSF56935">
    <property type="entry name" value="Porins"/>
    <property type="match status" value="1"/>
</dbReference>
<evidence type="ECO:0000256" key="9">
    <source>
        <dbReference type="ARBA" id="ARBA00023136"/>
    </source>
</evidence>
<keyword evidence="5 11" id="KW-0812">Transmembrane</keyword>
<dbReference type="Proteomes" id="UP000284006">
    <property type="component" value="Unassembled WGS sequence"/>
</dbReference>
<dbReference type="PANTHER" id="PTHR32552:SF81">
    <property type="entry name" value="TONB-DEPENDENT OUTER MEMBRANE RECEPTOR"/>
    <property type="match status" value="1"/>
</dbReference>
<keyword evidence="7" id="KW-0406">Ion transport</keyword>
<evidence type="ECO:0000256" key="11">
    <source>
        <dbReference type="PROSITE-ProRule" id="PRU01360"/>
    </source>
</evidence>
<accession>A0A418Y724</accession>
<comment type="caution">
    <text evidence="13">The sequence shown here is derived from an EMBL/GenBank/DDBJ whole genome shotgun (WGS) entry which is preliminary data.</text>
</comment>
<dbReference type="InterPro" id="IPR000531">
    <property type="entry name" value="Beta-barrel_TonB"/>
</dbReference>
<dbReference type="Pfam" id="PF00593">
    <property type="entry name" value="TonB_dep_Rec_b-barrel"/>
    <property type="match status" value="1"/>
</dbReference>
<evidence type="ECO:0000256" key="5">
    <source>
        <dbReference type="ARBA" id="ARBA00022692"/>
    </source>
</evidence>
<evidence type="ECO:0000256" key="1">
    <source>
        <dbReference type="ARBA" id="ARBA00004571"/>
    </source>
</evidence>
<dbReference type="GO" id="GO:0006826">
    <property type="term" value="P:iron ion transport"/>
    <property type="evidence" value="ECO:0007669"/>
    <property type="project" value="UniProtKB-KW"/>
</dbReference>
<evidence type="ECO:0000313" key="14">
    <source>
        <dbReference type="Proteomes" id="UP000284006"/>
    </source>
</evidence>
<reference evidence="13 14" key="1">
    <citation type="submission" date="2018-09" db="EMBL/GenBank/DDBJ databases">
        <authorList>
            <person name="Zhu H."/>
        </authorList>
    </citation>
    <scope>NUCLEOTIDE SEQUENCE [LARGE SCALE GENOMIC DNA]</scope>
    <source>
        <strain evidence="13 14">K1S02-61</strain>
    </source>
</reference>
<dbReference type="InterPro" id="IPR039426">
    <property type="entry name" value="TonB-dep_rcpt-like"/>
</dbReference>
<name>A0A418Y724_9BURK</name>
<evidence type="ECO:0000256" key="3">
    <source>
        <dbReference type="ARBA" id="ARBA00022452"/>
    </source>
</evidence>
<keyword evidence="10 11" id="KW-0998">Cell outer membrane</keyword>
<dbReference type="Gene3D" id="2.40.170.20">
    <property type="entry name" value="TonB-dependent receptor, beta-barrel domain"/>
    <property type="match status" value="1"/>
</dbReference>
<comment type="subcellular location">
    <subcellularLocation>
        <location evidence="1 11">Cell outer membrane</location>
        <topology evidence="1 11">Multi-pass membrane protein</topology>
    </subcellularLocation>
</comment>
<evidence type="ECO:0000256" key="4">
    <source>
        <dbReference type="ARBA" id="ARBA00022496"/>
    </source>
</evidence>
<organism evidence="13 14">
    <name type="scientific">Massilia cavernae</name>
    <dbReference type="NCBI Taxonomy" id="2320864"/>
    <lineage>
        <taxon>Bacteria</taxon>
        <taxon>Pseudomonadati</taxon>
        <taxon>Pseudomonadota</taxon>
        <taxon>Betaproteobacteria</taxon>
        <taxon>Burkholderiales</taxon>
        <taxon>Oxalobacteraceae</taxon>
        <taxon>Telluria group</taxon>
        <taxon>Massilia</taxon>
    </lineage>
</organism>
<keyword evidence="8" id="KW-0798">TonB box</keyword>
<protein>
    <submittedName>
        <fullName evidence="13">TonB-dependent receptor</fullName>
    </submittedName>
</protein>
<evidence type="ECO:0000256" key="7">
    <source>
        <dbReference type="ARBA" id="ARBA00023065"/>
    </source>
</evidence>
<keyword evidence="9 11" id="KW-0472">Membrane</keyword>
<evidence type="ECO:0000313" key="13">
    <source>
        <dbReference type="EMBL" id="RJG24713.1"/>
    </source>
</evidence>
<dbReference type="AlphaFoldDB" id="A0A418Y724"/>
<keyword evidence="3 11" id="KW-1134">Transmembrane beta strand</keyword>
<keyword evidence="4" id="KW-0410">Iron transport</keyword>
<evidence type="ECO:0000256" key="6">
    <source>
        <dbReference type="ARBA" id="ARBA00023004"/>
    </source>
</evidence>
<keyword evidence="6" id="KW-0408">Iron</keyword>
<keyword evidence="14" id="KW-1185">Reference proteome</keyword>
<evidence type="ECO:0000256" key="2">
    <source>
        <dbReference type="ARBA" id="ARBA00022448"/>
    </source>
</evidence>
<evidence type="ECO:0000256" key="10">
    <source>
        <dbReference type="ARBA" id="ARBA00023237"/>
    </source>
</evidence>
<keyword evidence="13" id="KW-0675">Receptor</keyword>
<evidence type="ECO:0000259" key="12">
    <source>
        <dbReference type="Pfam" id="PF00593"/>
    </source>
</evidence>
<comment type="similarity">
    <text evidence="11">Belongs to the TonB-dependent receptor family.</text>
</comment>
<dbReference type="GO" id="GO:0009279">
    <property type="term" value="C:cell outer membrane"/>
    <property type="evidence" value="ECO:0007669"/>
    <property type="project" value="UniProtKB-SubCell"/>
</dbReference>
<sequence length="316" mass="34575">MSSSRAAFGQLTYSLTPALRLTAGIRRTLDEKSRKGFDTVGSPVRVRIENDAAVEYAVTNGKVGIDYDLSKTVMLYGSFSTGYKAGGFNNGTVATNPFLYYDPERLSALEAGAKGRFLGGRLQLSASAFSYLYKGLQVSTVAINPATNAQTSQTRNAARAVVRGLEVEGKYAINPQSKLDFGFNYLDGHYETYRPTLTTNWAGYDLDNAPRTGLTLGYTHAWDLSNGGAVSANVNTKYSASYVMSDFSAPLQVRQDAFHKTNARLTYSAPGDKWMVQAYVKNIENKDVMVNYNNFAGGIVWLAQPRTYGVRFSTGF</sequence>
<dbReference type="PANTHER" id="PTHR32552">
    <property type="entry name" value="FERRICHROME IRON RECEPTOR-RELATED"/>
    <property type="match status" value="1"/>
</dbReference>
<dbReference type="EMBL" id="QYUP01000031">
    <property type="protein sequence ID" value="RJG24713.1"/>
    <property type="molecule type" value="Genomic_DNA"/>
</dbReference>
<evidence type="ECO:0000256" key="8">
    <source>
        <dbReference type="ARBA" id="ARBA00023077"/>
    </source>
</evidence>
<gene>
    <name evidence="13" type="ORF">D3872_03365</name>
</gene>
<feature type="domain" description="TonB-dependent receptor-like beta-barrel" evidence="12">
    <location>
        <begin position="4"/>
        <end position="283"/>
    </location>
</feature>
<dbReference type="PROSITE" id="PS52016">
    <property type="entry name" value="TONB_DEPENDENT_REC_3"/>
    <property type="match status" value="1"/>
</dbReference>
<dbReference type="InterPro" id="IPR036942">
    <property type="entry name" value="Beta-barrel_TonB_sf"/>
</dbReference>
<keyword evidence="2 11" id="KW-0813">Transport</keyword>
<proteinExistence type="inferred from homology"/>